<dbReference type="EMBL" id="FRCX01000008">
    <property type="protein sequence ID" value="SHN36154.1"/>
    <property type="molecule type" value="Genomic_DNA"/>
</dbReference>
<dbReference type="Pfam" id="PF01381">
    <property type="entry name" value="HTH_3"/>
    <property type="match status" value="1"/>
</dbReference>
<dbReference type="Pfam" id="PF17765">
    <property type="entry name" value="MLTR_LBD"/>
    <property type="match status" value="1"/>
</dbReference>
<dbReference type="RefSeq" id="WP_072786927.1">
    <property type="nucleotide sequence ID" value="NZ_FRCX01000008.1"/>
</dbReference>
<dbReference type="CDD" id="cd00093">
    <property type="entry name" value="HTH_XRE"/>
    <property type="match status" value="1"/>
</dbReference>
<keyword evidence="3" id="KW-1185">Reference proteome</keyword>
<gene>
    <name evidence="2" type="ORF">SAMN05192549_108140</name>
</gene>
<feature type="domain" description="HTH cro/C1-type" evidence="1">
    <location>
        <begin position="10"/>
        <end position="64"/>
    </location>
</feature>
<proteinExistence type="predicted"/>
<evidence type="ECO:0000259" key="1">
    <source>
        <dbReference type="PROSITE" id="PS50943"/>
    </source>
</evidence>
<dbReference type="AlphaFoldDB" id="A0A1M7QW64"/>
<dbReference type="PANTHER" id="PTHR35010">
    <property type="entry name" value="BLL4672 PROTEIN-RELATED"/>
    <property type="match status" value="1"/>
</dbReference>
<name>A0A1M7QW64_9BURK</name>
<dbReference type="Gene3D" id="3.30.450.180">
    <property type="match status" value="1"/>
</dbReference>
<sequence>MTPANIGGLLREWRLSRRLSQLDLALQTDISSRHLSYLENGKSRPSREMIVRLTETLAVPLRERNKLFIAGGYAPVYPETPIDTPKLAQMRFAIEAMLAQQEPYPAFLLNRHWDILMANQAALKLNRYMMDGRDSKHRNMLHLIFDPDDLRPAIDNWEDVAGNLLRHLHNEVAAVPSDLKARQLLDAVLAYPGVPRHWRQRDLGAAPAPILTTAFRKGEVRISFFSTITTFGTPRDVTLDELHVESCFPTDDTTAAFCSSLT</sequence>
<dbReference type="GO" id="GO:0003677">
    <property type="term" value="F:DNA binding"/>
    <property type="evidence" value="ECO:0007669"/>
    <property type="project" value="InterPro"/>
</dbReference>
<dbReference type="PANTHER" id="PTHR35010:SF4">
    <property type="entry name" value="BLL5781 PROTEIN"/>
    <property type="match status" value="1"/>
</dbReference>
<evidence type="ECO:0000313" key="2">
    <source>
        <dbReference type="EMBL" id="SHN36154.1"/>
    </source>
</evidence>
<dbReference type="STRING" id="551987.SAMN05192549_108140"/>
<dbReference type="SUPFAM" id="SSF47413">
    <property type="entry name" value="lambda repressor-like DNA-binding domains"/>
    <property type="match status" value="1"/>
</dbReference>
<protein>
    <submittedName>
        <fullName evidence="2">Transcriptional regulator, contains XRE-family HTH domain</fullName>
    </submittedName>
</protein>
<dbReference type="PROSITE" id="PS50943">
    <property type="entry name" value="HTH_CROC1"/>
    <property type="match status" value="1"/>
</dbReference>
<organism evidence="2 3">
    <name type="scientific">Duganella sacchari</name>
    <dbReference type="NCBI Taxonomy" id="551987"/>
    <lineage>
        <taxon>Bacteria</taxon>
        <taxon>Pseudomonadati</taxon>
        <taxon>Pseudomonadota</taxon>
        <taxon>Betaproteobacteria</taxon>
        <taxon>Burkholderiales</taxon>
        <taxon>Oxalobacteraceae</taxon>
        <taxon>Telluria group</taxon>
        <taxon>Duganella</taxon>
    </lineage>
</organism>
<dbReference type="InterPro" id="IPR001387">
    <property type="entry name" value="Cro/C1-type_HTH"/>
</dbReference>
<dbReference type="InterPro" id="IPR041413">
    <property type="entry name" value="MLTR_LBD"/>
</dbReference>
<dbReference type="InterPro" id="IPR010982">
    <property type="entry name" value="Lambda_DNA-bd_dom_sf"/>
</dbReference>
<reference evidence="3" key="1">
    <citation type="submission" date="2016-11" db="EMBL/GenBank/DDBJ databases">
        <authorList>
            <person name="Varghese N."/>
            <person name="Submissions S."/>
        </authorList>
    </citation>
    <scope>NUCLEOTIDE SEQUENCE [LARGE SCALE GENOMIC DNA]</scope>
    <source>
        <strain evidence="3">Sac-22</strain>
    </source>
</reference>
<dbReference type="OrthoDB" id="2959414at2"/>
<evidence type="ECO:0000313" key="3">
    <source>
        <dbReference type="Proteomes" id="UP000184339"/>
    </source>
</evidence>
<dbReference type="Gene3D" id="1.10.260.40">
    <property type="entry name" value="lambda repressor-like DNA-binding domains"/>
    <property type="match status" value="1"/>
</dbReference>
<dbReference type="SMART" id="SM00530">
    <property type="entry name" value="HTH_XRE"/>
    <property type="match status" value="1"/>
</dbReference>
<accession>A0A1M7QW64</accession>
<dbReference type="Proteomes" id="UP000184339">
    <property type="component" value="Unassembled WGS sequence"/>
</dbReference>